<protein>
    <submittedName>
        <fullName evidence="1">Mobile element protein</fullName>
    </submittedName>
</protein>
<organism evidence="1 2">
    <name type="scientific">Desulfosporosinus metallidurans</name>
    <dbReference type="NCBI Taxonomy" id="1888891"/>
    <lineage>
        <taxon>Bacteria</taxon>
        <taxon>Bacillati</taxon>
        <taxon>Bacillota</taxon>
        <taxon>Clostridia</taxon>
        <taxon>Eubacteriales</taxon>
        <taxon>Desulfitobacteriaceae</taxon>
        <taxon>Desulfosporosinus</taxon>
    </lineage>
</organism>
<sequence length="75" mass="8996">MRVLSILRELFQKHRRMLHYINKLADHPDLQQIVIALMVTPQRSPFYWNVHEGNTQDVTTLLIWTKDFFVDILCS</sequence>
<name>A0A1Q8QXT7_9FIRM</name>
<keyword evidence="2" id="KW-1185">Reference proteome</keyword>
<gene>
    <name evidence="1" type="ORF">DSOL_2014</name>
</gene>
<evidence type="ECO:0000313" key="2">
    <source>
        <dbReference type="Proteomes" id="UP000186102"/>
    </source>
</evidence>
<proteinExistence type="predicted"/>
<evidence type="ECO:0000313" key="1">
    <source>
        <dbReference type="EMBL" id="OLN32141.1"/>
    </source>
</evidence>
<dbReference type="AlphaFoldDB" id="A0A1Q8QXT7"/>
<accession>A0A1Q8QXT7</accession>
<dbReference type="STRING" id="1888891.DSOL_2014"/>
<dbReference type="Proteomes" id="UP000186102">
    <property type="component" value="Unassembled WGS sequence"/>
</dbReference>
<comment type="caution">
    <text evidence="1">The sequence shown here is derived from an EMBL/GenBank/DDBJ whole genome shotgun (WGS) entry which is preliminary data.</text>
</comment>
<reference evidence="1 2" key="1">
    <citation type="submission" date="2016-09" db="EMBL/GenBank/DDBJ databases">
        <title>Complete genome of Desulfosporosinus sp. OL.</title>
        <authorList>
            <person name="Mardanov A."/>
            <person name="Beletsky A."/>
            <person name="Panova A."/>
            <person name="Karnachuk O."/>
            <person name="Ravin N."/>
        </authorList>
    </citation>
    <scope>NUCLEOTIDE SEQUENCE [LARGE SCALE GENOMIC DNA]</scope>
    <source>
        <strain evidence="1 2">OL</strain>
    </source>
</reference>
<dbReference type="RefSeq" id="WP_075364663.1">
    <property type="nucleotide sequence ID" value="NZ_MLBF01000011.1"/>
</dbReference>
<dbReference type="EMBL" id="MLBF01000011">
    <property type="protein sequence ID" value="OLN32141.1"/>
    <property type="molecule type" value="Genomic_DNA"/>
</dbReference>